<name>A0ABU3PDT1_9BURK</name>
<reference evidence="3" key="1">
    <citation type="submission" date="2023-09" db="EMBL/GenBank/DDBJ databases">
        <title>Paucibacter sp. APW11 Genome sequencing and assembly.</title>
        <authorList>
            <person name="Kim I."/>
        </authorList>
    </citation>
    <scope>NUCLEOTIDE SEQUENCE</scope>
    <source>
        <strain evidence="3">APW11</strain>
    </source>
</reference>
<comment type="caution">
    <text evidence="3">The sequence shown here is derived from an EMBL/GenBank/DDBJ whole genome shotgun (WGS) entry which is preliminary data.</text>
</comment>
<dbReference type="SUPFAM" id="SSF51905">
    <property type="entry name" value="FAD/NAD(P)-binding domain"/>
    <property type="match status" value="1"/>
</dbReference>
<feature type="domain" description="FAD dependent oxidoreductase" evidence="2">
    <location>
        <begin position="4"/>
        <end position="335"/>
    </location>
</feature>
<evidence type="ECO:0000256" key="1">
    <source>
        <dbReference type="ARBA" id="ARBA00023002"/>
    </source>
</evidence>
<organism evidence="3 4">
    <name type="scientific">Roseateles aquae</name>
    <dbReference type="NCBI Taxonomy" id="3077235"/>
    <lineage>
        <taxon>Bacteria</taxon>
        <taxon>Pseudomonadati</taxon>
        <taxon>Pseudomonadota</taxon>
        <taxon>Betaproteobacteria</taxon>
        <taxon>Burkholderiales</taxon>
        <taxon>Sphaerotilaceae</taxon>
        <taxon>Roseateles</taxon>
    </lineage>
</organism>
<dbReference type="Gene3D" id="3.50.50.60">
    <property type="entry name" value="FAD/NAD(P)-binding domain"/>
    <property type="match status" value="1"/>
</dbReference>
<dbReference type="SUPFAM" id="SSF54373">
    <property type="entry name" value="FAD-linked reductases, C-terminal domain"/>
    <property type="match status" value="1"/>
</dbReference>
<evidence type="ECO:0000313" key="4">
    <source>
        <dbReference type="Proteomes" id="UP001246372"/>
    </source>
</evidence>
<gene>
    <name evidence="3" type="ORF">RQP53_15955</name>
</gene>
<dbReference type="InterPro" id="IPR036188">
    <property type="entry name" value="FAD/NAD-bd_sf"/>
</dbReference>
<dbReference type="RefSeq" id="WP_315651653.1">
    <property type="nucleotide sequence ID" value="NZ_JAVXZY010000006.1"/>
</dbReference>
<proteinExistence type="predicted"/>
<dbReference type="InterPro" id="IPR006076">
    <property type="entry name" value="FAD-dep_OxRdtase"/>
</dbReference>
<dbReference type="EMBL" id="JAVXZY010000006">
    <property type="protein sequence ID" value="MDT9000771.1"/>
    <property type="molecule type" value="Genomic_DNA"/>
</dbReference>
<accession>A0ABU3PDT1</accession>
<dbReference type="PANTHER" id="PTHR13847:SF289">
    <property type="entry name" value="GLYCINE OXIDASE"/>
    <property type="match status" value="1"/>
</dbReference>
<keyword evidence="4" id="KW-1185">Reference proteome</keyword>
<dbReference type="PANTHER" id="PTHR13847">
    <property type="entry name" value="SARCOSINE DEHYDROGENASE-RELATED"/>
    <property type="match status" value="1"/>
</dbReference>
<dbReference type="Pfam" id="PF01266">
    <property type="entry name" value="DAO"/>
    <property type="match status" value="1"/>
</dbReference>
<evidence type="ECO:0000259" key="2">
    <source>
        <dbReference type="Pfam" id="PF01266"/>
    </source>
</evidence>
<dbReference type="Proteomes" id="UP001246372">
    <property type="component" value="Unassembled WGS sequence"/>
</dbReference>
<protein>
    <submittedName>
        <fullName evidence="3">FAD-dependent oxidoreductase</fullName>
    </submittedName>
</protein>
<evidence type="ECO:0000313" key="3">
    <source>
        <dbReference type="EMBL" id="MDT9000771.1"/>
    </source>
</evidence>
<sequence length="352" mass="37823">MSQIAIAGAGLVGRLFAWALAHAGHQVRVFDARPGPEPLFDGQGAAAFTAAGMLSPLAELEQATPDIARLGWRSLQLWPQICAALSTPVRLRREGSLLLAHRQDQGAAARVLARLRQAGAGFALPEALEAAQLQQLEPALHAPGLQAWLLPGEGLIHPLQAMAALHGNSPGVDWQWNSAVIVAHHHRLELADGRRIDADWAIDARGLGARPALPLRGVRGEVVALELPAHGLQRPIRLMHPRHRIYLVPRSEHELLLGASEIESEDRSAVSLQTAVELMAAAHSLMPQLGEARITRLDRNLRPALPSNAPLSVAGTGLIQLNGLYRHGWLLAPALVQQLLEQTGLATLEIPT</sequence>
<keyword evidence="1" id="KW-0560">Oxidoreductase</keyword>
<dbReference type="Gene3D" id="3.30.9.10">
    <property type="entry name" value="D-Amino Acid Oxidase, subunit A, domain 2"/>
    <property type="match status" value="1"/>
</dbReference>